<dbReference type="Gene3D" id="1.10.357.10">
    <property type="entry name" value="Tetracycline Repressor, domain 2"/>
    <property type="match status" value="1"/>
</dbReference>
<dbReference type="PANTHER" id="PTHR47506">
    <property type="entry name" value="TRANSCRIPTIONAL REGULATORY PROTEIN"/>
    <property type="match status" value="1"/>
</dbReference>
<evidence type="ECO:0000259" key="3">
    <source>
        <dbReference type="Pfam" id="PF16925"/>
    </source>
</evidence>
<name>A0A212RFA5_9PROT</name>
<evidence type="ECO:0000313" key="4">
    <source>
        <dbReference type="EMBL" id="SNB71045.1"/>
    </source>
</evidence>
<dbReference type="PANTHER" id="PTHR47506:SF1">
    <property type="entry name" value="HTH-TYPE TRANSCRIPTIONAL REGULATOR YJDC"/>
    <property type="match status" value="1"/>
</dbReference>
<keyword evidence="2" id="KW-0804">Transcription</keyword>
<keyword evidence="1" id="KW-0805">Transcription regulation</keyword>
<evidence type="ECO:0000313" key="5">
    <source>
        <dbReference type="Proteomes" id="UP000197065"/>
    </source>
</evidence>
<dbReference type="SUPFAM" id="SSF48498">
    <property type="entry name" value="Tetracyclin repressor-like, C-terminal domain"/>
    <property type="match status" value="1"/>
</dbReference>
<dbReference type="AlphaFoldDB" id="A0A212RFA5"/>
<dbReference type="EMBL" id="FYEH01000008">
    <property type="protein sequence ID" value="SNB71045.1"/>
    <property type="molecule type" value="Genomic_DNA"/>
</dbReference>
<dbReference type="Pfam" id="PF16925">
    <property type="entry name" value="TetR_C_13"/>
    <property type="match status" value="1"/>
</dbReference>
<accession>A0A212RFA5</accession>
<dbReference type="Proteomes" id="UP000197065">
    <property type="component" value="Unassembled WGS sequence"/>
</dbReference>
<evidence type="ECO:0000256" key="2">
    <source>
        <dbReference type="ARBA" id="ARBA00023163"/>
    </source>
</evidence>
<keyword evidence="5" id="KW-1185">Reference proteome</keyword>
<dbReference type="InterPro" id="IPR011075">
    <property type="entry name" value="TetR_C"/>
</dbReference>
<organism evidence="4 5">
    <name type="scientific">Arboricoccus pini</name>
    <dbReference type="NCBI Taxonomy" id="1963835"/>
    <lineage>
        <taxon>Bacteria</taxon>
        <taxon>Pseudomonadati</taxon>
        <taxon>Pseudomonadota</taxon>
        <taxon>Alphaproteobacteria</taxon>
        <taxon>Geminicoccales</taxon>
        <taxon>Geminicoccaceae</taxon>
        <taxon>Arboricoccus</taxon>
    </lineage>
</organism>
<evidence type="ECO:0000256" key="1">
    <source>
        <dbReference type="ARBA" id="ARBA00023015"/>
    </source>
</evidence>
<reference evidence="4 5" key="1">
    <citation type="submission" date="2017-06" db="EMBL/GenBank/DDBJ databases">
        <authorList>
            <person name="Kim H.J."/>
            <person name="Triplett B.A."/>
        </authorList>
    </citation>
    <scope>NUCLEOTIDE SEQUENCE [LARGE SCALE GENOMIC DNA]</scope>
    <source>
        <strain evidence="4 5">B29T1</strain>
    </source>
</reference>
<gene>
    <name evidence="4" type="ORF">SAMN07250955_10847</name>
</gene>
<protein>
    <recommendedName>
        <fullName evidence="3">Tetracyclin repressor-like C-terminal domain-containing protein</fullName>
    </recommendedName>
</protein>
<sequence length="133" mass="14345">MAFSTLTDEMLSRPDPLDTLSTWLETQAALFSDPDHPPGCMISTAVLGCAVENDPLARMVAERREATIARIQARLARARMEGEIKADADPLTLARFVGAIIQGMSIQARDGAGRAELTALARLAAEELARQQP</sequence>
<feature type="domain" description="Tetracyclin repressor-like C-terminal" evidence="3">
    <location>
        <begin position="17"/>
        <end position="109"/>
    </location>
</feature>
<dbReference type="InterPro" id="IPR036271">
    <property type="entry name" value="Tet_transcr_reg_TetR-rel_C_sf"/>
</dbReference>
<dbReference type="OrthoDB" id="9795242at2"/>
<proteinExistence type="predicted"/>
<dbReference type="RefSeq" id="WP_088561845.1">
    <property type="nucleotide sequence ID" value="NZ_FYEH01000008.1"/>
</dbReference>